<gene>
    <name evidence="1" type="ORF">SEA_DANZINA_67</name>
</gene>
<name>A0A0K1Y8W1_9CAUD</name>
<organism evidence="1 2">
    <name type="scientific">Streptomyces phage Danzina</name>
    <dbReference type="NCBI Taxonomy" id="1690427"/>
    <lineage>
        <taxon>Viruses</taxon>
        <taxon>Duplodnaviria</taxon>
        <taxon>Heunggongvirae</taxon>
        <taxon>Uroviricota</taxon>
        <taxon>Caudoviricetes</taxon>
        <taxon>Arquatrovirinae</taxon>
        <taxon>Likavirus</taxon>
        <taxon>Likavirus danzina</taxon>
    </lineage>
</organism>
<reference evidence="1 2" key="1">
    <citation type="submission" date="2015-06" db="EMBL/GenBank/DDBJ databases">
        <authorList>
            <person name="Zinanti J.F."/>
            <person name="Ahmed T."/>
            <person name="Alvarez G.E."/>
            <person name="Cox E.C."/>
            <person name="Garcia C."/>
            <person name="Layton S.R."/>
            <person name="Bhuiyan S."/>
            <person name="Donegan-Quick R."/>
            <person name="Benjamin R.C."/>
            <person name="Hughes L.E."/>
            <person name="Bradley K.W."/>
            <person name="Asai D.J."/>
            <person name="Bowman C.A."/>
            <person name="Russell D.A."/>
            <person name="Pope W.H."/>
            <person name="Jacobs-Sera D."/>
            <person name="Hendrix R.W."/>
            <person name="Hatfull G.F."/>
        </authorList>
    </citation>
    <scope>NUCLEOTIDE SEQUENCE [LARGE SCALE GENOMIC DNA]</scope>
</reference>
<evidence type="ECO:0000313" key="2">
    <source>
        <dbReference type="Proteomes" id="UP000225844"/>
    </source>
</evidence>
<dbReference type="EMBL" id="KT124228">
    <property type="protein sequence ID" value="AKY03522.1"/>
    <property type="molecule type" value="Genomic_DNA"/>
</dbReference>
<dbReference type="InterPro" id="IPR058002">
    <property type="entry name" value="Gp82"/>
</dbReference>
<dbReference type="Pfam" id="PF25735">
    <property type="entry name" value="Phage_L5_gp82"/>
    <property type="match status" value="1"/>
</dbReference>
<evidence type="ECO:0000313" key="1">
    <source>
        <dbReference type="EMBL" id="AKY03522.1"/>
    </source>
</evidence>
<sequence length="123" mass="13644">MSTAWAHLHLPRLKAGETPDVISLKIPGKRIDYVSWVELDAPTFKVSESGRQRAIREGVRNVHAWVVGDVIGEGRGKALAWSLNLRRAIYDPWKGGTFVDAETFEPVLSAARAVLVGKTVYYV</sequence>
<dbReference type="Proteomes" id="UP000225844">
    <property type="component" value="Segment"/>
</dbReference>
<proteinExistence type="predicted"/>
<protein>
    <submittedName>
        <fullName evidence="1">Uncharacterized protein</fullName>
    </submittedName>
</protein>
<keyword evidence="2" id="KW-1185">Reference proteome</keyword>
<accession>A0A0K1Y8W1</accession>